<comment type="similarity">
    <text evidence="2">Belongs to the anaerobic coproporphyrinogen-III oxidase family. HemW subfamily.</text>
</comment>
<evidence type="ECO:0000256" key="4">
    <source>
        <dbReference type="ARBA" id="ARBA00022617"/>
    </source>
</evidence>
<accession>A0A5C8ZSE8</accession>
<dbReference type="SFLD" id="SFLDS00029">
    <property type="entry name" value="Radical_SAM"/>
    <property type="match status" value="2"/>
</dbReference>
<evidence type="ECO:0000256" key="7">
    <source>
        <dbReference type="ARBA" id="ARBA00023004"/>
    </source>
</evidence>
<keyword evidence="7 10" id="KW-0408">Iron</keyword>
<dbReference type="InterPro" id="IPR058240">
    <property type="entry name" value="rSAM_sf"/>
</dbReference>
<dbReference type="InterPro" id="IPR006638">
    <property type="entry name" value="Elp3/MiaA/NifB-like_rSAM"/>
</dbReference>
<dbReference type="Gene3D" id="3.20.20.70">
    <property type="entry name" value="Aldolase class I"/>
    <property type="match status" value="1"/>
</dbReference>
<dbReference type="GO" id="GO:0046872">
    <property type="term" value="F:metal ion binding"/>
    <property type="evidence" value="ECO:0007669"/>
    <property type="project" value="UniProtKB-UniRule"/>
</dbReference>
<dbReference type="InterPro" id="IPR004559">
    <property type="entry name" value="HemW-like"/>
</dbReference>
<evidence type="ECO:0000256" key="3">
    <source>
        <dbReference type="ARBA" id="ARBA00017228"/>
    </source>
</evidence>
<feature type="domain" description="Radical SAM core" evidence="11">
    <location>
        <begin position="2"/>
        <end position="233"/>
    </location>
</feature>
<evidence type="ECO:0000259" key="11">
    <source>
        <dbReference type="PROSITE" id="PS51918"/>
    </source>
</evidence>
<dbReference type="Proteomes" id="UP000321039">
    <property type="component" value="Unassembled WGS sequence"/>
</dbReference>
<proteinExistence type="inferred from homology"/>
<dbReference type="GO" id="GO:0051539">
    <property type="term" value="F:4 iron, 4 sulfur cluster binding"/>
    <property type="evidence" value="ECO:0007669"/>
    <property type="project" value="UniProtKB-UniRule"/>
</dbReference>
<keyword evidence="8 10" id="KW-0411">Iron-sulfur</keyword>
<dbReference type="SFLD" id="SFLDF00562">
    <property type="entry name" value="HemN-like__clustered_with_heat"/>
    <property type="match status" value="1"/>
</dbReference>
<dbReference type="GO" id="GO:0006779">
    <property type="term" value="P:porphyrin-containing compound biosynthetic process"/>
    <property type="evidence" value="ECO:0007669"/>
    <property type="project" value="InterPro"/>
</dbReference>
<dbReference type="PANTHER" id="PTHR13932:SF5">
    <property type="entry name" value="RADICAL S-ADENOSYL METHIONINE DOMAIN-CONTAINING PROTEIN 1, MITOCHONDRIAL"/>
    <property type="match status" value="1"/>
</dbReference>
<dbReference type="NCBIfam" id="TIGR00539">
    <property type="entry name" value="hemN_rel"/>
    <property type="match status" value="1"/>
</dbReference>
<dbReference type="AlphaFoldDB" id="A0A5C8ZSE8"/>
<evidence type="ECO:0000256" key="1">
    <source>
        <dbReference type="ARBA" id="ARBA00001966"/>
    </source>
</evidence>
<dbReference type="SMART" id="SM00729">
    <property type="entry name" value="Elp3"/>
    <property type="match status" value="1"/>
</dbReference>
<evidence type="ECO:0000256" key="8">
    <source>
        <dbReference type="ARBA" id="ARBA00023014"/>
    </source>
</evidence>
<evidence type="ECO:0000313" key="13">
    <source>
        <dbReference type="Proteomes" id="UP000321039"/>
    </source>
</evidence>
<name>A0A5C8ZSE8_9GAMM</name>
<keyword evidence="10" id="KW-0963">Cytoplasm</keyword>
<dbReference type="GO" id="GO:0004109">
    <property type="term" value="F:coproporphyrinogen oxidase activity"/>
    <property type="evidence" value="ECO:0007669"/>
    <property type="project" value="InterPro"/>
</dbReference>
<dbReference type="InterPro" id="IPR007197">
    <property type="entry name" value="rSAM"/>
</dbReference>
<keyword evidence="13" id="KW-1185">Reference proteome</keyword>
<dbReference type="Pfam" id="PF04055">
    <property type="entry name" value="Radical_SAM"/>
    <property type="match status" value="1"/>
</dbReference>
<dbReference type="SFLD" id="SFLDG01065">
    <property type="entry name" value="anaerobic_coproporphyrinogen-I"/>
    <property type="match status" value="2"/>
</dbReference>
<dbReference type="PROSITE" id="PS51918">
    <property type="entry name" value="RADICAL_SAM"/>
    <property type="match status" value="1"/>
</dbReference>
<protein>
    <recommendedName>
        <fullName evidence="3 10">Heme chaperone HemW</fullName>
    </recommendedName>
</protein>
<comment type="cofactor">
    <cofactor evidence="1">
        <name>[4Fe-4S] cluster</name>
        <dbReference type="ChEBI" id="CHEBI:49883"/>
    </cofactor>
</comment>
<comment type="subcellular location">
    <subcellularLocation>
        <location evidence="10">Cytoplasm</location>
    </subcellularLocation>
</comment>
<comment type="function">
    <text evidence="10">Probably acts as a heme chaperone, transferring heme to an unknown acceptor. Binds one molecule of heme per monomer, possibly covalently. Binds 1 [4Fe-4S] cluster. The cluster is coordinated with 3 cysteines and an exchangeable S-adenosyl-L-methionine.</text>
</comment>
<evidence type="ECO:0000256" key="6">
    <source>
        <dbReference type="ARBA" id="ARBA00022723"/>
    </source>
</evidence>
<dbReference type="RefSeq" id="WP_148069657.1">
    <property type="nucleotide sequence ID" value="NZ_VRZA01000007.1"/>
</dbReference>
<comment type="caution">
    <text evidence="12">The sequence shown here is derived from an EMBL/GenBank/DDBJ whole genome shotgun (WGS) entry which is preliminary data.</text>
</comment>
<keyword evidence="10" id="KW-0004">4Fe-4S</keyword>
<dbReference type="GO" id="GO:0005737">
    <property type="term" value="C:cytoplasm"/>
    <property type="evidence" value="ECO:0007669"/>
    <property type="project" value="UniProtKB-SubCell"/>
</dbReference>
<sequence>MSTQLPPLGLYIHLPWCERKCPYCDFNSHERHDLPEQAYIDALLRDLEGELPRLQGRSVSTLFIGGGTPSLFSAGAIARLMSGIAERLPLEADLEATMEANPGSAEAEKFAGFRAAGINRLSLGIQSFENEQLSALGRVHSAEQAYAAIGMARAAGFDNFNIDLMHGLPGGTREQAAKDLRQALGYEPPHLSWYQLTIEPNTVFHKRPPLLPVEDTLADIQEAGESLLREGGLDSYEVSAWSQPGRECRHNLNYWSFGDYLAIGAGAHGKATHANGRIERYAKRRQPDDYLAAAAGGFEVGQRWLDESELPGEYMLNTLRLAGGAPLANFPRYTGLDTAVIQPTLDSLCERGLVELTSDRRVRCTVVGWRFLDSVVGEFF</sequence>
<reference evidence="12 13" key="1">
    <citation type="submission" date="2019-08" db="EMBL/GenBank/DDBJ databases">
        <title>Parahaliea maris sp. nov., isolated from the surface seawater.</title>
        <authorList>
            <person name="Liu Y."/>
        </authorList>
    </citation>
    <scope>NUCLEOTIDE SEQUENCE [LARGE SCALE GENOMIC DNA]</scope>
    <source>
        <strain evidence="12 13">HSLHS9</strain>
    </source>
</reference>
<keyword evidence="4 10" id="KW-0349">Heme</keyword>
<dbReference type="PANTHER" id="PTHR13932">
    <property type="entry name" value="COPROPORPHYRINIGEN III OXIDASE"/>
    <property type="match status" value="1"/>
</dbReference>
<dbReference type="SFLD" id="SFLDF00288">
    <property type="entry name" value="HemN-like__clustered_with_nucl"/>
    <property type="match status" value="1"/>
</dbReference>
<evidence type="ECO:0000256" key="10">
    <source>
        <dbReference type="RuleBase" id="RU364116"/>
    </source>
</evidence>
<dbReference type="CDD" id="cd01335">
    <property type="entry name" value="Radical_SAM"/>
    <property type="match status" value="1"/>
</dbReference>
<dbReference type="InterPro" id="IPR013785">
    <property type="entry name" value="Aldolase_TIM"/>
</dbReference>
<keyword evidence="5 10" id="KW-0949">S-adenosyl-L-methionine</keyword>
<keyword evidence="6 10" id="KW-0479">Metal-binding</keyword>
<dbReference type="SUPFAM" id="SSF102114">
    <property type="entry name" value="Radical SAM enzymes"/>
    <property type="match status" value="1"/>
</dbReference>
<evidence type="ECO:0000256" key="5">
    <source>
        <dbReference type="ARBA" id="ARBA00022691"/>
    </source>
</evidence>
<keyword evidence="9 10" id="KW-0143">Chaperone</keyword>
<gene>
    <name evidence="12" type="primary">hemW</name>
    <name evidence="12" type="ORF">FV139_16900</name>
</gene>
<evidence type="ECO:0000313" key="12">
    <source>
        <dbReference type="EMBL" id="TXS90659.1"/>
    </source>
</evidence>
<dbReference type="InterPro" id="IPR034505">
    <property type="entry name" value="Coproporphyrinogen-III_oxidase"/>
</dbReference>
<evidence type="ECO:0000256" key="9">
    <source>
        <dbReference type="ARBA" id="ARBA00023186"/>
    </source>
</evidence>
<evidence type="ECO:0000256" key="2">
    <source>
        <dbReference type="ARBA" id="ARBA00006100"/>
    </source>
</evidence>
<dbReference type="SFLD" id="SFLDG01082">
    <property type="entry name" value="B12-binding_domain_containing"/>
    <property type="match status" value="1"/>
</dbReference>
<dbReference type="EMBL" id="VRZA01000007">
    <property type="protein sequence ID" value="TXS90659.1"/>
    <property type="molecule type" value="Genomic_DNA"/>
</dbReference>
<organism evidence="12 13">
    <name type="scientific">Parahaliea maris</name>
    <dbReference type="NCBI Taxonomy" id="2716870"/>
    <lineage>
        <taxon>Bacteria</taxon>
        <taxon>Pseudomonadati</taxon>
        <taxon>Pseudomonadota</taxon>
        <taxon>Gammaproteobacteria</taxon>
        <taxon>Cellvibrionales</taxon>
        <taxon>Halieaceae</taxon>
        <taxon>Parahaliea</taxon>
    </lineage>
</organism>